<protein>
    <submittedName>
        <fullName evidence="1">Uncharacterized protein</fullName>
    </submittedName>
</protein>
<evidence type="ECO:0000313" key="1">
    <source>
        <dbReference type="EMBL" id="RHZ78264.1"/>
    </source>
</evidence>
<accession>A0A397IYT9</accession>
<name>A0A397IYT9_9GLOM</name>
<sequence length="150" mass="17761">MYWSETPLVKKKKKDTLNSNYEINENFEITEVNTLDSYFEITEVDTLDSYFEMNKNFELEDDIETETLLHLWNSFIGQPKTYMAETISPFLNNILIDGEKDDINKRHDIFDKKSQIDELDVFDVVYIQKVNGYVGKVNSHLTKQVKMTRK</sequence>
<dbReference type="AlphaFoldDB" id="A0A397IYT9"/>
<proteinExistence type="predicted"/>
<evidence type="ECO:0000313" key="2">
    <source>
        <dbReference type="Proteomes" id="UP000266861"/>
    </source>
</evidence>
<dbReference type="EMBL" id="PQFF01000156">
    <property type="protein sequence ID" value="RHZ78264.1"/>
    <property type="molecule type" value="Genomic_DNA"/>
</dbReference>
<reference evidence="1 2" key="1">
    <citation type="submission" date="2018-08" db="EMBL/GenBank/DDBJ databases">
        <title>Genome and evolution of the arbuscular mycorrhizal fungus Diversispora epigaea (formerly Glomus versiforme) and its bacterial endosymbionts.</title>
        <authorList>
            <person name="Sun X."/>
            <person name="Fei Z."/>
            <person name="Harrison M."/>
        </authorList>
    </citation>
    <scope>NUCLEOTIDE SEQUENCE [LARGE SCALE GENOMIC DNA]</scope>
    <source>
        <strain evidence="1 2">IT104</strain>
    </source>
</reference>
<gene>
    <name evidence="1" type="ORF">Glove_166g200</name>
</gene>
<comment type="caution">
    <text evidence="1">The sequence shown here is derived from an EMBL/GenBank/DDBJ whole genome shotgun (WGS) entry which is preliminary data.</text>
</comment>
<dbReference type="Proteomes" id="UP000266861">
    <property type="component" value="Unassembled WGS sequence"/>
</dbReference>
<dbReference type="OrthoDB" id="2443838at2759"/>
<keyword evidence="2" id="KW-1185">Reference proteome</keyword>
<organism evidence="1 2">
    <name type="scientific">Diversispora epigaea</name>
    <dbReference type="NCBI Taxonomy" id="1348612"/>
    <lineage>
        <taxon>Eukaryota</taxon>
        <taxon>Fungi</taxon>
        <taxon>Fungi incertae sedis</taxon>
        <taxon>Mucoromycota</taxon>
        <taxon>Glomeromycotina</taxon>
        <taxon>Glomeromycetes</taxon>
        <taxon>Diversisporales</taxon>
        <taxon>Diversisporaceae</taxon>
        <taxon>Diversispora</taxon>
    </lineage>
</organism>